<feature type="region of interest" description="Disordered" evidence="5">
    <location>
        <begin position="561"/>
        <end position="624"/>
    </location>
</feature>
<protein>
    <submittedName>
        <fullName evidence="6">Uncharacterized protein</fullName>
    </submittedName>
</protein>
<keyword evidence="4" id="KW-0539">Nucleus</keyword>
<evidence type="ECO:0000256" key="2">
    <source>
        <dbReference type="ARBA" id="ARBA00022763"/>
    </source>
</evidence>
<dbReference type="GO" id="GO:0006281">
    <property type="term" value="P:DNA repair"/>
    <property type="evidence" value="ECO:0007669"/>
    <property type="project" value="UniProtKB-KW"/>
</dbReference>
<reference evidence="6 7" key="1">
    <citation type="submission" date="2024-06" db="EMBL/GenBank/DDBJ databases">
        <title>A chromosome level genome sequence of Diviner's sage (Salvia divinorum).</title>
        <authorList>
            <person name="Ford S.A."/>
            <person name="Ro D.-K."/>
            <person name="Ness R.W."/>
            <person name="Phillips M.A."/>
        </authorList>
    </citation>
    <scope>NUCLEOTIDE SEQUENCE [LARGE SCALE GENOMIC DNA]</scope>
    <source>
        <strain evidence="6">SAF-2024a</strain>
        <tissue evidence="6">Leaf</tissue>
    </source>
</reference>
<dbReference type="PANTHER" id="PTHR12663:SF69">
    <property type="entry name" value="SISTER CHROMATID COHESION PROTEIN PDS5 HOMOLOG E"/>
    <property type="match status" value="1"/>
</dbReference>
<dbReference type="SUPFAM" id="SSF63748">
    <property type="entry name" value="Tudor/PWWP/MBT"/>
    <property type="match status" value="1"/>
</dbReference>
<keyword evidence="3" id="KW-0234">DNA repair</keyword>
<organism evidence="6 7">
    <name type="scientific">Salvia divinorum</name>
    <name type="common">Maria pastora</name>
    <name type="synonym">Diviner's sage</name>
    <dbReference type="NCBI Taxonomy" id="28513"/>
    <lineage>
        <taxon>Eukaryota</taxon>
        <taxon>Viridiplantae</taxon>
        <taxon>Streptophyta</taxon>
        <taxon>Embryophyta</taxon>
        <taxon>Tracheophyta</taxon>
        <taxon>Spermatophyta</taxon>
        <taxon>Magnoliopsida</taxon>
        <taxon>eudicotyledons</taxon>
        <taxon>Gunneridae</taxon>
        <taxon>Pentapetalae</taxon>
        <taxon>asterids</taxon>
        <taxon>lamiids</taxon>
        <taxon>Lamiales</taxon>
        <taxon>Lamiaceae</taxon>
        <taxon>Nepetoideae</taxon>
        <taxon>Mentheae</taxon>
        <taxon>Salviinae</taxon>
        <taxon>Salvia</taxon>
        <taxon>Salvia subgen. Calosphace</taxon>
    </lineage>
</organism>
<evidence type="ECO:0000256" key="3">
    <source>
        <dbReference type="ARBA" id="ARBA00023204"/>
    </source>
</evidence>
<dbReference type="Gene3D" id="2.30.30.140">
    <property type="match status" value="1"/>
</dbReference>
<dbReference type="AlphaFoldDB" id="A0ABD1FNW8"/>
<feature type="compositionally biased region" description="Basic and acidic residues" evidence="5">
    <location>
        <begin position="580"/>
        <end position="596"/>
    </location>
</feature>
<dbReference type="PANTHER" id="PTHR12663">
    <property type="entry name" value="ANDROGEN INDUCED INHIBITOR OF PROLIFERATION AS3 / PDS5-RELATED"/>
    <property type="match status" value="1"/>
</dbReference>
<evidence type="ECO:0000313" key="6">
    <source>
        <dbReference type="EMBL" id="KAL1533195.1"/>
    </source>
</evidence>
<accession>A0ABD1FNW8</accession>
<dbReference type="CDD" id="cd20404">
    <property type="entry name" value="Tudor_Agenet_AtEML-like"/>
    <property type="match status" value="1"/>
</dbReference>
<name>A0ABD1FNW8_SALDI</name>
<feature type="compositionally biased region" description="Basic and acidic residues" evidence="5">
    <location>
        <begin position="489"/>
        <end position="501"/>
    </location>
</feature>
<dbReference type="InterPro" id="IPR039776">
    <property type="entry name" value="Pds5"/>
</dbReference>
<feature type="region of interest" description="Disordered" evidence="5">
    <location>
        <begin position="476"/>
        <end position="501"/>
    </location>
</feature>
<keyword evidence="2" id="KW-0227">DNA damage</keyword>
<dbReference type="Proteomes" id="UP001567538">
    <property type="component" value="Unassembled WGS sequence"/>
</dbReference>
<dbReference type="GO" id="GO:0007062">
    <property type="term" value="P:sister chromatid cohesion"/>
    <property type="evidence" value="ECO:0007669"/>
    <property type="project" value="UniProtKB-ARBA"/>
</dbReference>
<feature type="region of interest" description="Disordered" evidence="5">
    <location>
        <begin position="325"/>
        <end position="365"/>
    </location>
</feature>
<feature type="compositionally biased region" description="Basic and acidic residues" evidence="5">
    <location>
        <begin position="609"/>
        <end position="621"/>
    </location>
</feature>
<evidence type="ECO:0000256" key="1">
    <source>
        <dbReference type="ARBA" id="ARBA00004123"/>
    </source>
</evidence>
<evidence type="ECO:0000313" key="7">
    <source>
        <dbReference type="Proteomes" id="UP001567538"/>
    </source>
</evidence>
<comment type="caution">
    <text evidence="6">The sequence shown here is derived from an EMBL/GenBank/DDBJ whole genome shotgun (WGS) entry which is preliminary data.</text>
</comment>
<dbReference type="Pfam" id="PF20168">
    <property type="entry name" value="PDS5"/>
    <property type="match status" value="1"/>
</dbReference>
<evidence type="ECO:0000256" key="5">
    <source>
        <dbReference type="SAM" id="MobiDB-lite"/>
    </source>
</evidence>
<feature type="compositionally biased region" description="Polar residues" evidence="5">
    <location>
        <begin position="566"/>
        <end position="577"/>
    </location>
</feature>
<dbReference type="GO" id="GO:0005634">
    <property type="term" value="C:nucleus"/>
    <property type="evidence" value="ECO:0007669"/>
    <property type="project" value="UniProtKB-SubCell"/>
</dbReference>
<comment type="subcellular location">
    <subcellularLocation>
        <location evidence="1">Nucleus</location>
    </subcellularLocation>
</comment>
<feature type="region of interest" description="Disordered" evidence="5">
    <location>
        <begin position="434"/>
        <end position="456"/>
    </location>
</feature>
<keyword evidence="7" id="KW-1185">Reference proteome</keyword>
<sequence length="683" mass="76647">MGSAGIDDSSQKTIEPELVDIGNKLLRRPSSTDDLLLLLDEAETLLAKVWQQPPRSTCKALLQTMKALITDEVLHNDDLNVQIAVASCCNELTRITAPEFPYEDDIMREIFQLFMIAFEQLSCESGRNYYRALHIVETVAKVRSSLILLDVDTDGLVVEMFRLFLNKIGSKNSSDVFKHMEMIMTMVIEESDGISFNLLRPLLASVKMKNRDISPISWELGNKVFEKCATKLHHYLKEAVKAMSLEFDDYAEIVACICRETYNDNDMVSKEVSAAAGVASQTDRISKAVKEICSVQTDDGNVTKLDSENLLEAVKDPHQIVLLDADTGALRKRRRKPSPALRPKEDEHTMGTGDSYSHEGSPGYNADKKDLALISERGHSSMLSNSLRKKINSFSEVSLAKNGQSNKKKSMVNQHKDLEFTSALKSKILKMKERGHDAPKKTGKRAVAGSSKMRVEKKGGVIGDTSKEEKHQLLPQMRGSPMSKPAKANLEKDKKKSRKPRVDFGEDLVGLRIQVWWPMDEMFYSGNVKAFDPETKKHEVLYDDDEIELLNLRKEKWKLFRDEQSPQKQVANHSSPSRELLVKTKENTKRKADTLKKQQQHAASSSKRLKGENHALSKSEDTNSPDFYQAVAEFDEETCETNISATDGGENLVSKEGSEISIKETKGNHIQEMHGVIIPDVGS</sequence>
<dbReference type="EMBL" id="JBEAFC010000014">
    <property type="protein sequence ID" value="KAL1533195.1"/>
    <property type="molecule type" value="Genomic_DNA"/>
</dbReference>
<proteinExistence type="predicted"/>
<evidence type="ECO:0000256" key="4">
    <source>
        <dbReference type="ARBA" id="ARBA00023242"/>
    </source>
</evidence>
<gene>
    <name evidence="6" type="ORF">AAHA92_33115</name>
</gene>